<dbReference type="EMBL" id="BK032817">
    <property type="protein sequence ID" value="DAF61791.1"/>
    <property type="molecule type" value="Genomic_DNA"/>
</dbReference>
<reference evidence="1" key="1">
    <citation type="journal article" date="2021" name="Proc. Natl. Acad. Sci. U.S.A.">
        <title>A Catalog of Tens of Thousands of Viruses from Human Metagenomes Reveals Hidden Associations with Chronic Diseases.</title>
        <authorList>
            <person name="Tisza M.J."/>
            <person name="Buck C.B."/>
        </authorList>
    </citation>
    <scope>NUCLEOTIDE SEQUENCE</scope>
    <source>
        <strain evidence="1">CtbgC51</strain>
    </source>
</reference>
<evidence type="ECO:0000313" key="1">
    <source>
        <dbReference type="EMBL" id="DAF61791.1"/>
    </source>
</evidence>
<protein>
    <submittedName>
        <fullName evidence="1">PVL ORF-50-like family</fullName>
    </submittedName>
</protein>
<accession>A0A8S5TFN0</accession>
<proteinExistence type="predicted"/>
<organism evidence="1">
    <name type="scientific">Siphoviridae sp. ctbgC51</name>
    <dbReference type="NCBI Taxonomy" id="2827901"/>
    <lineage>
        <taxon>Viruses</taxon>
        <taxon>Duplodnaviria</taxon>
        <taxon>Heunggongvirae</taxon>
        <taxon>Uroviricota</taxon>
        <taxon>Caudoviricetes</taxon>
    </lineage>
</organism>
<name>A0A8S5TFN0_9CAUD</name>
<sequence>MPRFQDLTGVKFGRLTVIEQAGRDKNRSIKWKCRCECGNYTTVLGGNLRKGTSRSCGCLAKEIARERDSAENLTGRTFGRLTVLYRVENDSSGKPKWLCKCECGNMKAVSAKHLKHGDVKSCGCLPKEHAKTLHKINETHGKSNTRLYQVWEGMKQRCRPTSKNYGARGIKMCKEWENFEPFFEWAMSNGYDPGAKRLQCTLDRIDVNGDYCPENCRWIDNLSQQNNRQDNHKITFNGETHTLAEWSRILNMKYETLIARIERYGWSVEKALSIPTVSPHDKRRCAHGGTND</sequence>